<comment type="subcellular location">
    <subcellularLocation>
        <location evidence="1">Nucleus</location>
    </subcellularLocation>
</comment>
<organism evidence="5 6">
    <name type="scientific">Mortierella alpina</name>
    <name type="common">Oleaginous fungus</name>
    <name type="synonym">Mortierella renispora</name>
    <dbReference type="NCBI Taxonomy" id="64518"/>
    <lineage>
        <taxon>Eukaryota</taxon>
        <taxon>Fungi</taxon>
        <taxon>Fungi incertae sedis</taxon>
        <taxon>Mucoromycota</taxon>
        <taxon>Mortierellomycotina</taxon>
        <taxon>Mortierellomycetes</taxon>
        <taxon>Mortierellales</taxon>
        <taxon>Mortierellaceae</taxon>
        <taxon>Mortierella</taxon>
    </lineage>
</organism>
<dbReference type="AlphaFoldDB" id="A0A9P8D108"/>
<keyword evidence="2" id="KW-0539">Nucleus</keyword>
<dbReference type="InterPro" id="IPR025151">
    <property type="entry name" value="ELYS_dom"/>
</dbReference>
<feature type="compositionally biased region" description="Acidic residues" evidence="3">
    <location>
        <begin position="153"/>
        <end position="165"/>
    </location>
</feature>
<dbReference type="EMBL" id="JAIFTL010000020">
    <property type="protein sequence ID" value="KAG9326391.1"/>
    <property type="molecule type" value="Genomic_DNA"/>
</dbReference>
<feature type="compositionally biased region" description="Acidic residues" evidence="3">
    <location>
        <begin position="907"/>
        <end position="923"/>
    </location>
</feature>
<evidence type="ECO:0000313" key="6">
    <source>
        <dbReference type="Proteomes" id="UP000717515"/>
    </source>
</evidence>
<reference evidence="5" key="1">
    <citation type="submission" date="2021-07" db="EMBL/GenBank/DDBJ databases">
        <title>Draft genome of Mortierella alpina, strain LL118, isolated from an aspen leaf litter sample.</title>
        <authorList>
            <person name="Yang S."/>
            <person name="Vinatzer B.A."/>
        </authorList>
    </citation>
    <scope>NUCLEOTIDE SEQUENCE</scope>
    <source>
        <strain evidence="5">LL118</strain>
    </source>
</reference>
<accession>A0A9P8D108</accession>
<proteinExistence type="predicted"/>
<feature type="region of interest" description="Disordered" evidence="3">
    <location>
        <begin position="137"/>
        <end position="169"/>
    </location>
</feature>
<evidence type="ECO:0000313" key="5">
    <source>
        <dbReference type="EMBL" id="KAG9326391.1"/>
    </source>
</evidence>
<feature type="compositionally biased region" description="Polar residues" evidence="3">
    <location>
        <begin position="827"/>
        <end position="841"/>
    </location>
</feature>
<feature type="region of interest" description="Disordered" evidence="3">
    <location>
        <begin position="817"/>
        <end position="866"/>
    </location>
</feature>
<feature type="compositionally biased region" description="Polar residues" evidence="3">
    <location>
        <begin position="933"/>
        <end position="948"/>
    </location>
</feature>
<evidence type="ECO:0000256" key="1">
    <source>
        <dbReference type="ARBA" id="ARBA00004123"/>
    </source>
</evidence>
<comment type="caution">
    <text evidence="5">The sequence shown here is derived from an EMBL/GenBank/DDBJ whole genome shotgun (WGS) entry which is preliminary data.</text>
</comment>
<evidence type="ECO:0000256" key="2">
    <source>
        <dbReference type="ARBA" id="ARBA00023242"/>
    </source>
</evidence>
<evidence type="ECO:0000256" key="3">
    <source>
        <dbReference type="SAM" id="MobiDB-lite"/>
    </source>
</evidence>
<feature type="region of interest" description="Disordered" evidence="3">
    <location>
        <begin position="907"/>
        <end position="948"/>
    </location>
</feature>
<sequence length="948" mass="108011">MALVTEFRPVSHDFHPDGVHGAAFIGVKAADAQWFYRFDPAFIEVRDVLTCQDKVFASLSTADVKQRFKDLIKDNEVHFVNVHDAYVSEFHVLVLVVRDLTENKDHVFLWNLLTLHLQLLVSPQRLLTAATVTPQQAVMNHSNGRDSSSASMDLDDEEEEDDAEEEGNRVRIRGNRRQLLVLGHRAGWISIYKFTVSYAGQVNCAKEPIHEECLLSGDITSFATLSNKHPEAIPVIVAGTEDAKVFVIKYNATHESKKLQMLMALEDLKSRTLPITSITLERTEDNLDILVVGQGVLSGANTSGECPTVSIYTLRHQRSDYRLLGYVQPPMMEGEVTAGGKTLSATVSEDRTGLRIHCAFSIQLDNSTLRSNLTTVQIINNDVQNLDVVEMAANEGGTLLDISPQSNSYELVVLYLNKLVNYVQAADVESNRREFGAAEGDDEHESILRDLTPSYGTFFQDKGRFNYTDSELSEIERRRELLGGKLFYDRLLEFLELPEVFYPPKNHDKQRNLWTNIYHHGNLETDNRNCLAYYLLKDQHGDISEQFLSEYMIPPKFVDLMNGFWALDHFEFKNAILYLSRPGLTVDWVEEVIDAVYEHGSAHLARQFIVAANLKLSSDRFVDSKMRILLETDFTEAFSFQRSFAPLICDRHQGIQKEHGNDGKDWNLKERSERLFCYLLDYCFLDKPNRTAIKTFLLLSMSEHEEQMFIRYCDNYSGLTREVGQEYLIMYYVNHCRYLEAVRMHRKLYAAEKEKEVNEKFHRDAIERRNSRQFGDKKSSTAKGQELCKSEKRKVLIDNLMMVLPSTQRIVLELEQEQEQEQETHAKSLNSPEHQPITSLPSFRVGHESHKAMSKTKKSAVADTQSTASRGIVQSLMHEVDGPLTSLRGMDLDWASRSLSEHLLGAEEELEQEVEETANEETSSDAPEAVQDQVASNVGSSQSVMELE</sequence>
<name>A0A9P8D108_MORAP</name>
<protein>
    <recommendedName>
        <fullName evidence="4">ELYS-like domain-containing protein</fullName>
    </recommendedName>
</protein>
<dbReference type="GO" id="GO:0005634">
    <property type="term" value="C:nucleus"/>
    <property type="evidence" value="ECO:0007669"/>
    <property type="project" value="UniProtKB-SubCell"/>
</dbReference>
<dbReference type="Pfam" id="PF13934">
    <property type="entry name" value="ELYS"/>
    <property type="match status" value="1"/>
</dbReference>
<evidence type="ECO:0000259" key="4">
    <source>
        <dbReference type="Pfam" id="PF13934"/>
    </source>
</evidence>
<gene>
    <name evidence="5" type="ORF">KVV02_008011</name>
</gene>
<feature type="domain" description="ELYS-like" evidence="4">
    <location>
        <begin position="485"/>
        <end position="714"/>
    </location>
</feature>
<dbReference type="Proteomes" id="UP000717515">
    <property type="component" value="Unassembled WGS sequence"/>
</dbReference>